<feature type="region of interest" description="Disordered" evidence="12">
    <location>
        <begin position="308"/>
        <end position="339"/>
    </location>
</feature>
<dbReference type="Proteomes" id="UP001445076">
    <property type="component" value="Unassembled WGS sequence"/>
</dbReference>
<evidence type="ECO:0000256" key="9">
    <source>
        <dbReference type="ARBA" id="ARBA00023163"/>
    </source>
</evidence>
<keyword evidence="5 11" id="KW-0863">Zinc-finger</keyword>
<feature type="domain" description="C2H2-type" evidence="13">
    <location>
        <begin position="132"/>
        <end position="159"/>
    </location>
</feature>
<feature type="domain" description="C2H2-type" evidence="13">
    <location>
        <begin position="216"/>
        <end position="243"/>
    </location>
</feature>
<feature type="domain" description="C2H2-type" evidence="13">
    <location>
        <begin position="104"/>
        <end position="131"/>
    </location>
</feature>
<dbReference type="FunFam" id="3.30.160.60:FF:000417">
    <property type="entry name" value="Zinc finger protein"/>
    <property type="match status" value="1"/>
</dbReference>
<comment type="subcellular location">
    <subcellularLocation>
        <location evidence="1">Nucleus</location>
    </subcellularLocation>
</comment>
<proteinExistence type="inferred from homology"/>
<dbReference type="FunFam" id="3.30.160.60:FF:000690">
    <property type="entry name" value="Zinc finger protein 354C"/>
    <property type="match status" value="1"/>
</dbReference>
<evidence type="ECO:0000313" key="15">
    <source>
        <dbReference type="Proteomes" id="UP001445076"/>
    </source>
</evidence>
<evidence type="ECO:0000256" key="2">
    <source>
        <dbReference type="ARBA" id="ARBA00006991"/>
    </source>
</evidence>
<evidence type="ECO:0000256" key="10">
    <source>
        <dbReference type="ARBA" id="ARBA00023242"/>
    </source>
</evidence>
<dbReference type="GO" id="GO:0008270">
    <property type="term" value="F:zinc ion binding"/>
    <property type="evidence" value="ECO:0007669"/>
    <property type="project" value="UniProtKB-KW"/>
</dbReference>
<evidence type="ECO:0000256" key="8">
    <source>
        <dbReference type="ARBA" id="ARBA00023125"/>
    </source>
</evidence>
<dbReference type="GO" id="GO:0000785">
    <property type="term" value="C:chromatin"/>
    <property type="evidence" value="ECO:0007669"/>
    <property type="project" value="TreeGrafter"/>
</dbReference>
<comment type="similarity">
    <text evidence="2">Belongs to the krueppel C2H2-type zinc-finger protein family.</text>
</comment>
<evidence type="ECO:0000256" key="7">
    <source>
        <dbReference type="ARBA" id="ARBA00023015"/>
    </source>
</evidence>
<reference evidence="14 15" key="1">
    <citation type="journal article" date="2024" name="BMC Genomics">
        <title>Genome assembly of redclaw crayfish (Cherax quadricarinatus) provides insights into its immune adaptation and hypoxia tolerance.</title>
        <authorList>
            <person name="Liu Z."/>
            <person name="Zheng J."/>
            <person name="Li H."/>
            <person name="Fang K."/>
            <person name="Wang S."/>
            <person name="He J."/>
            <person name="Zhou D."/>
            <person name="Weng S."/>
            <person name="Chi M."/>
            <person name="Gu Z."/>
            <person name="He J."/>
            <person name="Li F."/>
            <person name="Wang M."/>
        </authorList>
    </citation>
    <scope>NUCLEOTIDE SEQUENCE [LARGE SCALE GENOMIC DNA]</scope>
    <source>
        <strain evidence="14">ZL_2023a</strain>
    </source>
</reference>
<accession>A0AAW0XR10</accession>
<dbReference type="Pfam" id="PF13894">
    <property type="entry name" value="zf-C2H2_4"/>
    <property type="match status" value="1"/>
</dbReference>
<dbReference type="Pfam" id="PF13912">
    <property type="entry name" value="zf-C2H2_6"/>
    <property type="match status" value="1"/>
</dbReference>
<keyword evidence="3" id="KW-0479">Metal-binding</keyword>
<keyword evidence="7" id="KW-0805">Transcription regulation</keyword>
<dbReference type="Pfam" id="PF00096">
    <property type="entry name" value="zf-C2H2"/>
    <property type="match status" value="5"/>
</dbReference>
<dbReference type="GO" id="GO:0000981">
    <property type="term" value="F:DNA-binding transcription factor activity, RNA polymerase II-specific"/>
    <property type="evidence" value="ECO:0007669"/>
    <property type="project" value="TreeGrafter"/>
</dbReference>
<dbReference type="GO" id="GO:0005667">
    <property type="term" value="C:transcription regulator complex"/>
    <property type="evidence" value="ECO:0007669"/>
    <property type="project" value="TreeGrafter"/>
</dbReference>
<dbReference type="PROSITE" id="PS50157">
    <property type="entry name" value="ZINC_FINGER_C2H2_2"/>
    <property type="match status" value="7"/>
</dbReference>
<dbReference type="EMBL" id="JARKIK010000016">
    <property type="protein sequence ID" value="KAK8746985.1"/>
    <property type="molecule type" value="Genomic_DNA"/>
</dbReference>
<organism evidence="14 15">
    <name type="scientific">Cherax quadricarinatus</name>
    <name type="common">Australian red claw crayfish</name>
    <dbReference type="NCBI Taxonomy" id="27406"/>
    <lineage>
        <taxon>Eukaryota</taxon>
        <taxon>Metazoa</taxon>
        <taxon>Ecdysozoa</taxon>
        <taxon>Arthropoda</taxon>
        <taxon>Crustacea</taxon>
        <taxon>Multicrustacea</taxon>
        <taxon>Malacostraca</taxon>
        <taxon>Eumalacostraca</taxon>
        <taxon>Eucarida</taxon>
        <taxon>Decapoda</taxon>
        <taxon>Pleocyemata</taxon>
        <taxon>Astacidea</taxon>
        <taxon>Parastacoidea</taxon>
        <taxon>Parastacidae</taxon>
        <taxon>Cherax</taxon>
    </lineage>
</organism>
<dbReference type="GO" id="GO:0000978">
    <property type="term" value="F:RNA polymerase II cis-regulatory region sequence-specific DNA binding"/>
    <property type="evidence" value="ECO:0007669"/>
    <property type="project" value="TreeGrafter"/>
</dbReference>
<evidence type="ECO:0000256" key="12">
    <source>
        <dbReference type="SAM" id="MobiDB-lite"/>
    </source>
</evidence>
<dbReference type="FunFam" id="3.30.160.60:FF:001465">
    <property type="entry name" value="Zinc finger protein 560"/>
    <property type="match status" value="1"/>
</dbReference>
<feature type="domain" description="C2H2-type" evidence="13">
    <location>
        <begin position="160"/>
        <end position="187"/>
    </location>
</feature>
<dbReference type="SMART" id="SM00355">
    <property type="entry name" value="ZnF_C2H2"/>
    <property type="match status" value="7"/>
</dbReference>
<dbReference type="GO" id="GO:0003682">
    <property type="term" value="F:chromatin binding"/>
    <property type="evidence" value="ECO:0007669"/>
    <property type="project" value="UniProtKB-ARBA"/>
</dbReference>
<evidence type="ECO:0000256" key="4">
    <source>
        <dbReference type="ARBA" id="ARBA00022737"/>
    </source>
</evidence>
<sequence length="528" mass="59559">MDHLAPSSGVNWYTSYNGFGELLAGSQFPPLELGGTDVGRRFTHQGHVQYTLPQLSGGGMHYTQDHHSLHSSIVEETHTIQTEPSLHLGFHTDHHMRPALVEKVICHTCGATFACGANLRNHMRIHTGERPYVCEECGSSFTQRSNLRSHKRVHTGERPYMCGICGQTFSRSSHLPGHMRTHTGEKPFNCPRCNRSFATNQIMKNHMRTHTGERPFVCDVCGATFAQSSCLATHKKIHTGERNFKCVECGKTFISRSGLQTHERVHTGEKPYTCEKCEKSFKTSSYLSKHKQNYCGNNGYKKRVHQADALNPGRKTTNSKNMSRSRKSAKRPGRSLKRGKAKIFQHTQKYKNDYCNDKLPEAKYIIKEAPCEVDDLLIKEEIYDSEESGKVNSLHQSKFASIAPHFNFSDEENIPSPCHEKESFLVDSSESLKNEKNHYNPSESYSQFLHIHQKVTEIQQQTTDANFKEIADTELPKSTNCNSEVASSPLADAHQIIGVFPPILATLLTSEAHQKEYVVKNGSTAWYS</sequence>
<keyword evidence="8" id="KW-0238">DNA-binding</keyword>
<dbReference type="FunFam" id="3.30.160.60:FF:000557">
    <property type="entry name" value="zinc finger and SCAN domain-containing protein 29"/>
    <property type="match status" value="1"/>
</dbReference>
<evidence type="ECO:0000256" key="11">
    <source>
        <dbReference type="PROSITE-ProRule" id="PRU00042"/>
    </source>
</evidence>
<keyword evidence="10" id="KW-0539">Nucleus</keyword>
<keyword evidence="4" id="KW-0677">Repeat</keyword>
<dbReference type="PANTHER" id="PTHR14003:SF19">
    <property type="entry name" value="YY2 TRANSCRIPTION FACTOR"/>
    <property type="match status" value="1"/>
</dbReference>
<name>A0AAW0XR10_CHEQU</name>
<comment type="caution">
    <text evidence="14">The sequence shown here is derived from an EMBL/GenBank/DDBJ whole genome shotgun (WGS) entry which is preliminary data.</text>
</comment>
<dbReference type="InterPro" id="IPR013087">
    <property type="entry name" value="Znf_C2H2_type"/>
</dbReference>
<evidence type="ECO:0000256" key="3">
    <source>
        <dbReference type="ARBA" id="ARBA00022723"/>
    </source>
</evidence>
<dbReference type="SMART" id="SM00614">
    <property type="entry name" value="ZnF_BED"/>
    <property type="match status" value="2"/>
</dbReference>
<dbReference type="InterPro" id="IPR036236">
    <property type="entry name" value="Znf_C2H2_sf"/>
</dbReference>
<dbReference type="FunFam" id="3.30.160.60:FF:000100">
    <property type="entry name" value="Zinc finger 45-like"/>
    <property type="match status" value="1"/>
</dbReference>
<dbReference type="PANTHER" id="PTHR14003">
    <property type="entry name" value="TRANSCRIPTIONAL REPRESSOR PROTEIN YY"/>
    <property type="match status" value="1"/>
</dbReference>
<dbReference type="SUPFAM" id="SSF57667">
    <property type="entry name" value="beta-beta-alpha zinc fingers"/>
    <property type="match status" value="4"/>
</dbReference>
<keyword evidence="6" id="KW-0862">Zinc</keyword>
<dbReference type="FunFam" id="3.30.160.60:FF:001270">
    <property type="entry name" value="zinc finger protein 583 isoform X1"/>
    <property type="match status" value="1"/>
</dbReference>
<evidence type="ECO:0000259" key="13">
    <source>
        <dbReference type="PROSITE" id="PS50157"/>
    </source>
</evidence>
<dbReference type="AlphaFoldDB" id="A0AAW0XR10"/>
<dbReference type="PROSITE" id="PS00028">
    <property type="entry name" value="ZINC_FINGER_C2H2_1"/>
    <property type="match status" value="6"/>
</dbReference>
<gene>
    <name evidence="14" type="ORF">OTU49_016931</name>
</gene>
<evidence type="ECO:0000313" key="14">
    <source>
        <dbReference type="EMBL" id="KAK8746985.1"/>
    </source>
</evidence>
<keyword evidence="9" id="KW-0804">Transcription</keyword>
<protein>
    <recommendedName>
        <fullName evidence="13">C2H2-type domain-containing protein</fullName>
    </recommendedName>
</protein>
<feature type="domain" description="C2H2-type" evidence="13">
    <location>
        <begin position="188"/>
        <end position="215"/>
    </location>
</feature>
<evidence type="ECO:0000256" key="6">
    <source>
        <dbReference type="ARBA" id="ARBA00022833"/>
    </source>
</evidence>
<keyword evidence="15" id="KW-1185">Reference proteome</keyword>
<dbReference type="GO" id="GO:0000122">
    <property type="term" value="P:negative regulation of transcription by RNA polymerase II"/>
    <property type="evidence" value="ECO:0007669"/>
    <property type="project" value="UniProtKB-ARBA"/>
</dbReference>
<dbReference type="GO" id="GO:0031519">
    <property type="term" value="C:PcG protein complex"/>
    <property type="evidence" value="ECO:0007669"/>
    <property type="project" value="TreeGrafter"/>
</dbReference>
<feature type="compositionally biased region" description="Basic residues" evidence="12">
    <location>
        <begin position="323"/>
        <end position="339"/>
    </location>
</feature>
<evidence type="ECO:0000256" key="1">
    <source>
        <dbReference type="ARBA" id="ARBA00004123"/>
    </source>
</evidence>
<feature type="domain" description="C2H2-type" evidence="13">
    <location>
        <begin position="244"/>
        <end position="271"/>
    </location>
</feature>
<evidence type="ECO:0000256" key="5">
    <source>
        <dbReference type="ARBA" id="ARBA00022771"/>
    </source>
</evidence>
<feature type="domain" description="C2H2-type" evidence="13">
    <location>
        <begin position="272"/>
        <end position="299"/>
    </location>
</feature>
<dbReference type="Gene3D" id="3.30.160.60">
    <property type="entry name" value="Classic Zinc Finger"/>
    <property type="match status" value="7"/>
</dbReference>
<dbReference type="FunFam" id="3.30.160.60:FF:001506">
    <property type="entry name" value="Zinc finger protein"/>
    <property type="match status" value="1"/>
</dbReference>